<dbReference type="InterPro" id="IPR036388">
    <property type="entry name" value="WH-like_DNA-bd_sf"/>
</dbReference>
<evidence type="ECO:0008006" key="3">
    <source>
        <dbReference type="Google" id="ProtNLM"/>
    </source>
</evidence>
<accession>A0ABX0N950</accession>
<sequence>MIEYINKRMIEWSTWCKRRDDGGMGYPSKSNYCDLVQIRGASGAGPITEAAAALEIEAIIIAIRQKAPAQYDVAFWFYLAGSMTVKRIAAELHCSEVTVYNRLHALHLAVMDALHDLEIKAQDLAEGLRNNTQKVS</sequence>
<protein>
    <recommendedName>
        <fullName evidence="3">RNA polymerase sigma factor 70 region 4 type 2 domain-containing protein</fullName>
    </recommendedName>
</protein>
<proteinExistence type="predicted"/>
<name>A0ABX0N950_9BURK</name>
<keyword evidence="2" id="KW-1185">Reference proteome</keyword>
<dbReference type="Proteomes" id="UP000621455">
    <property type="component" value="Unassembled WGS sequence"/>
</dbReference>
<evidence type="ECO:0000313" key="1">
    <source>
        <dbReference type="EMBL" id="NHZ81843.1"/>
    </source>
</evidence>
<gene>
    <name evidence="1" type="ORF">F2P44_21560</name>
</gene>
<dbReference type="Gene3D" id="1.10.10.10">
    <property type="entry name" value="Winged helix-like DNA-binding domain superfamily/Winged helix DNA-binding domain"/>
    <property type="match status" value="1"/>
</dbReference>
<dbReference type="RefSeq" id="WP_167089284.1">
    <property type="nucleotide sequence ID" value="NZ_WHJG01000025.1"/>
</dbReference>
<comment type="caution">
    <text evidence="1">The sequence shown here is derived from an EMBL/GenBank/DDBJ whole genome shotgun (WGS) entry which is preliminary data.</text>
</comment>
<evidence type="ECO:0000313" key="2">
    <source>
        <dbReference type="Proteomes" id="UP000621455"/>
    </source>
</evidence>
<reference evidence="1 2" key="1">
    <citation type="submission" date="2019-10" db="EMBL/GenBank/DDBJ databases">
        <title>Taxonomy of Antarctic Massilia spp.: description of Massilia rubra sp. nov., Massilia aquatica sp. nov., Massilia mucilaginosa sp. nov., Massilia frigida sp. nov. isolated from streams, lakes and regoliths.</title>
        <authorList>
            <person name="Holochova P."/>
            <person name="Sedlacek I."/>
            <person name="Kralova S."/>
            <person name="Maslanova I."/>
            <person name="Busse H.-J."/>
            <person name="Stankova E."/>
            <person name="Vrbovska V."/>
            <person name="Kovarovic V."/>
            <person name="Bartak M."/>
            <person name="Svec P."/>
            <person name="Pantucek R."/>
        </authorList>
    </citation>
    <scope>NUCLEOTIDE SEQUENCE [LARGE SCALE GENOMIC DNA]</scope>
    <source>
        <strain evidence="1 2">CCM 8695</strain>
    </source>
</reference>
<dbReference type="EMBL" id="WHJG01000025">
    <property type="protein sequence ID" value="NHZ81843.1"/>
    <property type="molecule type" value="Genomic_DNA"/>
</dbReference>
<organism evidence="1 2">
    <name type="scientific">Massilia frigida</name>
    <dbReference type="NCBI Taxonomy" id="2609281"/>
    <lineage>
        <taxon>Bacteria</taxon>
        <taxon>Pseudomonadati</taxon>
        <taxon>Pseudomonadota</taxon>
        <taxon>Betaproteobacteria</taxon>
        <taxon>Burkholderiales</taxon>
        <taxon>Oxalobacteraceae</taxon>
        <taxon>Telluria group</taxon>
        <taxon>Massilia</taxon>
    </lineage>
</organism>